<proteinExistence type="inferred from homology"/>
<dbReference type="GO" id="GO:0005886">
    <property type="term" value="C:plasma membrane"/>
    <property type="evidence" value="ECO:0007669"/>
    <property type="project" value="TreeGrafter"/>
</dbReference>
<evidence type="ECO:0000313" key="8">
    <source>
        <dbReference type="Proteomes" id="UP000239068"/>
    </source>
</evidence>
<keyword evidence="3 6" id="KW-0812">Transmembrane</keyword>
<dbReference type="PANTHER" id="PTHR43461">
    <property type="entry name" value="TRANSMEMBRANE PROTEIN 256"/>
    <property type="match status" value="1"/>
</dbReference>
<dbReference type="InterPro" id="IPR006696">
    <property type="entry name" value="DUF423"/>
</dbReference>
<dbReference type="RefSeq" id="WP_105022767.1">
    <property type="nucleotide sequence ID" value="NZ_MSCM01000002.1"/>
</dbReference>
<evidence type="ECO:0000256" key="2">
    <source>
        <dbReference type="ARBA" id="ARBA00009694"/>
    </source>
</evidence>
<comment type="caution">
    <text evidence="7">The sequence shown here is derived from an EMBL/GenBank/DDBJ whole genome shotgun (WGS) entry which is preliminary data.</text>
</comment>
<feature type="transmembrane region" description="Helical" evidence="6">
    <location>
        <begin position="70"/>
        <end position="91"/>
    </location>
</feature>
<dbReference type="PANTHER" id="PTHR43461:SF1">
    <property type="entry name" value="TRANSMEMBRANE PROTEIN 256"/>
    <property type="match status" value="1"/>
</dbReference>
<organism evidence="7 8">
    <name type="scientific">Polaribacter glomeratus</name>
    <dbReference type="NCBI Taxonomy" id="102"/>
    <lineage>
        <taxon>Bacteria</taxon>
        <taxon>Pseudomonadati</taxon>
        <taxon>Bacteroidota</taxon>
        <taxon>Flavobacteriia</taxon>
        <taxon>Flavobacteriales</taxon>
        <taxon>Flavobacteriaceae</taxon>
    </lineage>
</organism>
<evidence type="ECO:0000256" key="1">
    <source>
        <dbReference type="ARBA" id="ARBA00004141"/>
    </source>
</evidence>
<protein>
    <recommendedName>
        <fullName evidence="9">DUF423 domain-containing protein</fullName>
    </recommendedName>
</protein>
<evidence type="ECO:0000256" key="5">
    <source>
        <dbReference type="ARBA" id="ARBA00023136"/>
    </source>
</evidence>
<dbReference type="AlphaFoldDB" id="A0A2S7WIL1"/>
<keyword evidence="8" id="KW-1185">Reference proteome</keyword>
<comment type="similarity">
    <text evidence="2">Belongs to the UPF0382 family.</text>
</comment>
<dbReference type="EMBL" id="MSCM01000002">
    <property type="protein sequence ID" value="PQJ77445.1"/>
    <property type="molecule type" value="Genomic_DNA"/>
</dbReference>
<feature type="transmembrane region" description="Helical" evidence="6">
    <location>
        <begin position="46"/>
        <end position="63"/>
    </location>
</feature>
<dbReference type="OrthoDB" id="9802121at2"/>
<evidence type="ECO:0000256" key="6">
    <source>
        <dbReference type="SAM" id="Phobius"/>
    </source>
</evidence>
<accession>A0A2S7WIL1</accession>
<dbReference type="Pfam" id="PF04241">
    <property type="entry name" value="DUF423"/>
    <property type="match status" value="1"/>
</dbReference>
<name>A0A2S7WIL1_9FLAO</name>
<evidence type="ECO:0000256" key="4">
    <source>
        <dbReference type="ARBA" id="ARBA00022989"/>
    </source>
</evidence>
<keyword evidence="4 6" id="KW-1133">Transmembrane helix</keyword>
<feature type="transmembrane region" description="Helical" evidence="6">
    <location>
        <begin position="97"/>
        <end position="120"/>
    </location>
</feature>
<evidence type="ECO:0000256" key="3">
    <source>
        <dbReference type="ARBA" id="ARBA00022692"/>
    </source>
</evidence>
<sequence>MFKNLIITSFLGMFAIILGAFGAHALKEVLTPDQLSSFETGVKYQMYHVLVLLFVNTFEGFTLKQKNRISYMFFVGILFFSGSIYALQLTSITAKSIWFVTPLGGLFFIIGWLMMLTVFVKKNVKNLK</sequence>
<comment type="subcellular location">
    <subcellularLocation>
        <location evidence="1">Membrane</location>
        <topology evidence="1">Multi-pass membrane protein</topology>
    </subcellularLocation>
</comment>
<evidence type="ECO:0008006" key="9">
    <source>
        <dbReference type="Google" id="ProtNLM"/>
    </source>
</evidence>
<dbReference type="Proteomes" id="UP000239068">
    <property type="component" value="Unassembled WGS sequence"/>
</dbReference>
<reference evidence="7 8" key="1">
    <citation type="submission" date="2016-12" db="EMBL/GenBank/DDBJ databases">
        <title>Trade-off between light-utilization and light-protection in marine flavobacteria.</title>
        <authorList>
            <person name="Kumagai Y."/>
            <person name="Yoshizawa S."/>
            <person name="Kogure K."/>
            <person name="Iwasaki W."/>
        </authorList>
    </citation>
    <scope>NUCLEOTIDE SEQUENCE [LARGE SCALE GENOMIC DNA]</scope>
    <source>
        <strain evidence="7 8">ATCC 43844</strain>
    </source>
</reference>
<keyword evidence="5 6" id="KW-0472">Membrane</keyword>
<gene>
    <name evidence="7" type="ORF">BTO16_16610</name>
</gene>
<evidence type="ECO:0000313" key="7">
    <source>
        <dbReference type="EMBL" id="PQJ77445.1"/>
    </source>
</evidence>